<feature type="domain" description="PAC" evidence="3">
    <location>
        <begin position="266"/>
        <end position="320"/>
    </location>
</feature>
<name>A0A6L8K1N7_9BURK</name>
<dbReference type="PANTHER" id="PTHR44757:SF2">
    <property type="entry name" value="BIOFILM ARCHITECTURE MAINTENANCE PROTEIN MBAA"/>
    <property type="match status" value="1"/>
</dbReference>
<dbReference type="SMART" id="SM00267">
    <property type="entry name" value="GGDEF"/>
    <property type="match status" value="1"/>
</dbReference>
<dbReference type="Gene3D" id="3.30.70.270">
    <property type="match status" value="1"/>
</dbReference>
<dbReference type="CDD" id="cd00130">
    <property type="entry name" value="PAS"/>
    <property type="match status" value="1"/>
</dbReference>
<gene>
    <name evidence="6" type="ORF">GTP46_00410</name>
</gene>
<dbReference type="Proteomes" id="UP000479335">
    <property type="component" value="Unassembled WGS sequence"/>
</dbReference>
<evidence type="ECO:0000259" key="4">
    <source>
        <dbReference type="PROSITE" id="PS50883"/>
    </source>
</evidence>
<sequence>MAVANDIAHWRAQIFAKLLLVVFLLGLATAVPSVLLAVSEGMWSIAVVDSVALVWVGVIWRWRSISYTSRVINFLTVAFVLGIALLLKVGPVSQIYLMAVPVLAALLLGLRPAMVTLILAGLAVMVLGFEDNANLHLQGLPDYGFLKAAIISINFMFMTAVLTLSCAVLLQHLERSFDQLSLLNAELRLTSAAVARLNDMVLIAEVDKHSTTPETAQHIIFVNEAFERRTGYRRDEVLGQNLRMLRGPDTEQSVVDDIERHMARSQPVRAELLNYTKTGEPYWVETELVPFADEGGVYTHWVAVERDITERKKSQDDIHRLAFFDVLTGLPNRRLLMDRIDKLLASSERGGTYSAVMFIDLDRFKTINDARGHAIGDALLCNAADRLSKLMRKADTVARIGGDEFVVLLGHLSHELPGATHAALTVAEKIRAAIGQDFEIEGQTYNSTASIGVTMLPRAGHGGQTSQDLLRESDTAMYRAKSDGRNGIAFFESEMQAEVEQRLTLERDLSAALAAGQLQMHVQAQVDRSGRAIGGELLMRWPLAEGGMVPPNVFIPVAEESGLIVELGGWALRQACDAVLQLQAAGLTMPLSVNVSPTQFRQADFVEQVRQALADSGAPARLLVLEVTEGLLIDKMDDTIARMHQLTEMGLRFSIDDFGTGYSSMAYLKKMPLYELKIDRSFIMDTPEDASSKALVQSILAMAGHLGLRVVAEGVETQAQADFLIANDCDSMQGYLYARPMPLAALIERLQGTTAVAAVG</sequence>
<dbReference type="PROSITE" id="PS50113">
    <property type="entry name" value="PAC"/>
    <property type="match status" value="1"/>
</dbReference>
<proteinExistence type="predicted"/>
<evidence type="ECO:0000259" key="5">
    <source>
        <dbReference type="PROSITE" id="PS50887"/>
    </source>
</evidence>
<evidence type="ECO:0000259" key="2">
    <source>
        <dbReference type="PROSITE" id="PS50112"/>
    </source>
</evidence>
<feature type="transmembrane region" description="Helical" evidence="1">
    <location>
        <begin position="148"/>
        <end position="170"/>
    </location>
</feature>
<dbReference type="InterPro" id="IPR048437">
    <property type="entry name" value="MASE11"/>
</dbReference>
<dbReference type="Pfam" id="PF00563">
    <property type="entry name" value="EAL"/>
    <property type="match status" value="1"/>
</dbReference>
<evidence type="ECO:0000313" key="6">
    <source>
        <dbReference type="EMBL" id="MYM21110.1"/>
    </source>
</evidence>
<evidence type="ECO:0000259" key="3">
    <source>
        <dbReference type="PROSITE" id="PS50113"/>
    </source>
</evidence>
<keyword evidence="1" id="KW-1133">Transmembrane helix</keyword>
<evidence type="ECO:0000313" key="7">
    <source>
        <dbReference type="Proteomes" id="UP000479335"/>
    </source>
</evidence>
<dbReference type="CDD" id="cd01949">
    <property type="entry name" value="GGDEF"/>
    <property type="match status" value="1"/>
</dbReference>
<feature type="transmembrane region" description="Helical" evidence="1">
    <location>
        <begin position="41"/>
        <end position="60"/>
    </location>
</feature>
<reference evidence="6 7" key="1">
    <citation type="submission" date="2019-12" db="EMBL/GenBank/DDBJ databases">
        <title>Novel species isolated from a subtropical stream in China.</title>
        <authorList>
            <person name="Lu H."/>
        </authorList>
    </citation>
    <scope>NUCLEOTIDE SEQUENCE [LARGE SCALE GENOMIC DNA]</scope>
    <source>
        <strain evidence="6 7">FT135W</strain>
    </source>
</reference>
<comment type="caution">
    <text evidence="6">The sequence shown here is derived from an EMBL/GenBank/DDBJ whole genome shotgun (WGS) entry which is preliminary data.</text>
</comment>
<dbReference type="SMART" id="SM00052">
    <property type="entry name" value="EAL"/>
    <property type="match status" value="1"/>
</dbReference>
<dbReference type="InterPro" id="IPR000700">
    <property type="entry name" value="PAS-assoc_C"/>
</dbReference>
<dbReference type="InterPro" id="IPR035965">
    <property type="entry name" value="PAS-like_dom_sf"/>
</dbReference>
<dbReference type="CDD" id="cd01948">
    <property type="entry name" value="EAL"/>
    <property type="match status" value="1"/>
</dbReference>
<dbReference type="Pfam" id="PF00990">
    <property type="entry name" value="GGDEF"/>
    <property type="match status" value="1"/>
</dbReference>
<dbReference type="InterPro" id="IPR043128">
    <property type="entry name" value="Rev_trsase/Diguanyl_cyclase"/>
</dbReference>
<dbReference type="SMART" id="SM00086">
    <property type="entry name" value="PAC"/>
    <property type="match status" value="1"/>
</dbReference>
<dbReference type="RefSeq" id="WP_161004673.1">
    <property type="nucleotide sequence ID" value="NZ_WWCN01000001.1"/>
</dbReference>
<dbReference type="InterPro" id="IPR001610">
    <property type="entry name" value="PAC"/>
</dbReference>
<dbReference type="PROSITE" id="PS50112">
    <property type="entry name" value="PAS"/>
    <property type="match status" value="1"/>
</dbReference>
<dbReference type="Pfam" id="PF13426">
    <property type="entry name" value="PAS_9"/>
    <property type="match status" value="1"/>
</dbReference>
<feature type="transmembrane region" description="Helical" evidence="1">
    <location>
        <begin position="95"/>
        <end position="127"/>
    </location>
</feature>
<dbReference type="PROSITE" id="PS50883">
    <property type="entry name" value="EAL"/>
    <property type="match status" value="1"/>
</dbReference>
<dbReference type="EMBL" id="WWCN01000001">
    <property type="protein sequence ID" value="MYM21110.1"/>
    <property type="molecule type" value="Genomic_DNA"/>
</dbReference>
<dbReference type="InterPro" id="IPR000160">
    <property type="entry name" value="GGDEF_dom"/>
</dbReference>
<dbReference type="AlphaFoldDB" id="A0A6L8K1N7"/>
<dbReference type="InterPro" id="IPR000014">
    <property type="entry name" value="PAS"/>
</dbReference>
<feature type="domain" description="GGDEF" evidence="5">
    <location>
        <begin position="352"/>
        <end position="493"/>
    </location>
</feature>
<keyword evidence="1" id="KW-0812">Transmembrane</keyword>
<protein>
    <submittedName>
        <fullName evidence="6">EAL domain-containing protein</fullName>
    </submittedName>
</protein>
<evidence type="ECO:0000256" key="1">
    <source>
        <dbReference type="SAM" id="Phobius"/>
    </source>
</evidence>
<feature type="transmembrane region" description="Helical" evidence="1">
    <location>
        <begin position="14"/>
        <end position="35"/>
    </location>
</feature>
<keyword evidence="1" id="KW-0472">Membrane</keyword>
<dbReference type="GO" id="GO:0003824">
    <property type="term" value="F:catalytic activity"/>
    <property type="evidence" value="ECO:0007669"/>
    <property type="project" value="UniProtKB-ARBA"/>
</dbReference>
<dbReference type="InterPro" id="IPR035919">
    <property type="entry name" value="EAL_sf"/>
</dbReference>
<dbReference type="InterPro" id="IPR029787">
    <property type="entry name" value="Nucleotide_cyclase"/>
</dbReference>
<dbReference type="Pfam" id="PF20969">
    <property type="entry name" value="MASE11"/>
    <property type="match status" value="1"/>
</dbReference>
<dbReference type="NCBIfam" id="TIGR00254">
    <property type="entry name" value="GGDEF"/>
    <property type="match status" value="1"/>
</dbReference>
<dbReference type="InterPro" id="IPR001633">
    <property type="entry name" value="EAL_dom"/>
</dbReference>
<dbReference type="SUPFAM" id="SSF55785">
    <property type="entry name" value="PYP-like sensor domain (PAS domain)"/>
    <property type="match status" value="1"/>
</dbReference>
<dbReference type="InterPro" id="IPR052155">
    <property type="entry name" value="Biofilm_reg_signaling"/>
</dbReference>
<dbReference type="SUPFAM" id="SSF55073">
    <property type="entry name" value="Nucleotide cyclase"/>
    <property type="match status" value="1"/>
</dbReference>
<dbReference type="PANTHER" id="PTHR44757">
    <property type="entry name" value="DIGUANYLATE CYCLASE DGCP"/>
    <property type="match status" value="1"/>
</dbReference>
<organism evidence="6 7">
    <name type="scientific">Duganella flavida</name>
    <dbReference type="NCBI Taxonomy" id="2692175"/>
    <lineage>
        <taxon>Bacteria</taxon>
        <taxon>Pseudomonadati</taxon>
        <taxon>Pseudomonadota</taxon>
        <taxon>Betaproteobacteria</taxon>
        <taxon>Burkholderiales</taxon>
        <taxon>Oxalobacteraceae</taxon>
        <taxon>Telluria group</taxon>
        <taxon>Duganella</taxon>
    </lineage>
</organism>
<feature type="transmembrane region" description="Helical" evidence="1">
    <location>
        <begin position="72"/>
        <end position="89"/>
    </location>
</feature>
<dbReference type="PROSITE" id="PS50887">
    <property type="entry name" value="GGDEF"/>
    <property type="match status" value="1"/>
</dbReference>
<dbReference type="Gene3D" id="3.30.450.20">
    <property type="entry name" value="PAS domain"/>
    <property type="match status" value="1"/>
</dbReference>
<keyword evidence="7" id="KW-1185">Reference proteome</keyword>
<feature type="domain" description="EAL" evidence="4">
    <location>
        <begin position="502"/>
        <end position="754"/>
    </location>
</feature>
<dbReference type="NCBIfam" id="TIGR00229">
    <property type="entry name" value="sensory_box"/>
    <property type="match status" value="1"/>
</dbReference>
<accession>A0A6L8K1N7</accession>
<feature type="domain" description="PAS" evidence="2">
    <location>
        <begin position="219"/>
        <end position="265"/>
    </location>
</feature>
<dbReference type="SUPFAM" id="SSF141868">
    <property type="entry name" value="EAL domain-like"/>
    <property type="match status" value="1"/>
</dbReference>
<dbReference type="Gene3D" id="3.20.20.450">
    <property type="entry name" value="EAL domain"/>
    <property type="match status" value="1"/>
</dbReference>
<dbReference type="FunFam" id="3.30.70.270:FF:000001">
    <property type="entry name" value="Diguanylate cyclase domain protein"/>
    <property type="match status" value="1"/>
</dbReference>